<organism evidence="1 2">
    <name type="scientific">Erwinia persicina</name>
    <dbReference type="NCBI Taxonomy" id="55211"/>
    <lineage>
        <taxon>Bacteria</taxon>
        <taxon>Pseudomonadati</taxon>
        <taxon>Pseudomonadota</taxon>
        <taxon>Gammaproteobacteria</taxon>
        <taxon>Enterobacterales</taxon>
        <taxon>Erwiniaceae</taxon>
        <taxon>Erwinia</taxon>
    </lineage>
</organism>
<accession>A0ABR8ZY51</accession>
<keyword evidence="2" id="KW-1185">Reference proteome</keyword>
<evidence type="ECO:0000313" key="1">
    <source>
        <dbReference type="EMBL" id="MBD8108368.1"/>
    </source>
</evidence>
<name>A0ABR8ZY51_9GAMM</name>
<evidence type="ECO:0000313" key="2">
    <source>
        <dbReference type="Proteomes" id="UP000661012"/>
    </source>
</evidence>
<gene>
    <name evidence="1" type="ORF">IFT93_18425</name>
</gene>
<comment type="caution">
    <text evidence="1">The sequence shown here is derived from an EMBL/GenBank/DDBJ whole genome shotgun (WGS) entry which is preliminary data.</text>
</comment>
<dbReference type="EMBL" id="JACYNN010000017">
    <property type="protein sequence ID" value="MBD8108368.1"/>
    <property type="molecule type" value="Genomic_DNA"/>
</dbReference>
<dbReference type="RefSeq" id="WP_191931172.1">
    <property type="nucleotide sequence ID" value="NZ_JACYNM010000017.1"/>
</dbReference>
<protein>
    <submittedName>
        <fullName evidence="1">Uncharacterized protein</fullName>
    </submittedName>
</protein>
<reference evidence="1 2" key="1">
    <citation type="journal article" date="2020" name="FEMS Microbiol. Ecol.">
        <title>Temporal dynamics of bacterial communities during seed development and maturation.</title>
        <authorList>
            <person name="Chesneau G."/>
            <person name="Torres-Cortes G."/>
            <person name="Briand M."/>
            <person name="Darrasse A."/>
            <person name="Preveaux A."/>
            <person name="Marais C."/>
            <person name="Jacques M.A."/>
            <person name="Shade A."/>
            <person name="Barret M."/>
        </authorList>
    </citation>
    <scope>NUCLEOTIDE SEQUENCE [LARGE SCALE GENOMIC DNA]</scope>
    <source>
        <strain evidence="1 2">CFBP13732</strain>
    </source>
</reference>
<proteinExistence type="predicted"/>
<sequence length="54" mass="5843">MTHPSRDLVCAKQTCRRRDPAGAKYLGEMPEQPGGVLQGSLSVDFAIRIGELAD</sequence>
<dbReference type="Proteomes" id="UP000661012">
    <property type="component" value="Unassembled WGS sequence"/>
</dbReference>